<dbReference type="STRING" id="1764295.A0A5B8MYE7"/>
<evidence type="ECO:0000256" key="2">
    <source>
        <dbReference type="ARBA" id="ARBA00010704"/>
    </source>
</evidence>
<keyword evidence="3" id="KW-0813">Transport</keyword>
<dbReference type="InterPro" id="IPR029705">
    <property type="entry name" value="VPS35L"/>
</dbReference>
<evidence type="ECO:0000256" key="1">
    <source>
        <dbReference type="ARBA" id="ARBA00004177"/>
    </source>
</evidence>
<dbReference type="AlphaFoldDB" id="A0A5B8MYE7"/>
<feature type="compositionally biased region" description="Polar residues" evidence="6">
    <location>
        <begin position="23"/>
        <end position="37"/>
    </location>
</feature>
<dbReference type="GO" id="GO:0015031">
    <property type="term" value="P:protein transport"/>
    <property type="evidence" value="ECO:0007669"/>
    <property type="project" value="UniProtKB-KW"/>
</dbReference>
<evidence type="ECO:0000256" key="6">
    <source>
        <dbReference type="SAM" id="MobiDB-lite"/>
    </source>
</evidence>
<evidence type="ECO:0000313" key="8">
    <source>
        <dbReference type="Proteomes" id="UP000316726"/>
    </source>
</evidence>
<dbReference type="EMBL" id="CP031046">
    <property type="protein sequence ID" value="QDZ24560.1"/>
    <property type="molecule type" value="Genomic_DNA"/>
</dbReference>
<dbReference type="Proteomes" id="UP000316726">
    <property type="component" value="Chromosome 13"/>
</dbReference>
<evidence type="ECO:0000256" key="4">
    <source>
        <dbReference type="ARBA" id="ARBA00022753"/>
    </source>
</evidence>
<accession>A0A5B8MYE7</accession>
<sequence>MGWCHARRYGEERQEGERRCEWTTLSSSDFDPLSVSQACGDASADNVVVDEEKVSRTTTTTTASDEEDEEKVGSASAVELEEEDFDPLSGGTGGSASGGDAERESGAGRAAQADLGGRGEDALSGIDEGEAKKFGYGVGAASYTPGYERKMNWQDWRGRRNKMLNVRSFLNTDCLSKEDKESLSVVTVNLNFQVATTVAPKDGGGGGGELSASEQRLRALEDAIESRARERSRTVGGSQLSAAAIRKQALSDQQEMVERLRLLSNDLSTAWAKNQRVVAVKIAEKTASLLEKQVQHIDFLNTGESNLDDGLMITSLVFYPAIYVFACEILDTLGDLVWDRILRKCQYEDNGTFVRSLGRVFTHESVREEASYTCRNWFLKIAGNKSLVGRIYLEASVSRCHHFLIGSTHQEELHDKVFLRLAKMCRGIAHPITSSFARMYVARRGCALLPDSSSFGFLDVLLSDVVQTFKGLAMSEVNNSPRGLHLLNIIEACLAYIVESQGKVLMAKTSSRESKNNKLKQMLRLITAGGGSQPGQMHPCSLCILQHFLRHLPHDFVLEYAVQLTQVVGSALEAEAPQESVLTEHYVAAQSECFAQLGVYLSSASVSAKTQNVVQLRKDQQRQVLNMTWRVVLKYKSLDQFLQVATTFAAFITSSFGDREINVFLQSVHKHVHAFLHSADDAESQDVDQGVPKRVLSKQHVSQIRETLLHLFGYYKETLGDLSPLFAFPSLVHLIDLTFSSSTEKVDFAETLLGLLFWQRALNQESSLSVTDPMAQQFCLDMCQLVSDAIASDINSSWTRSGGSSSRARKAGRSISTFILCCDFGGNYESHLGFLSTCRRVFHKVVEVQELCIHLACQIAARILHKSCGDDPQRHTGATLDIAKACIAFCHITIPSLPGMNPKLGLMQQAASVALMNGLVSQAESLLKAGVNMAQEAEADQGGSGRELMARAPTQASYCANFLKSCASLCLLLPGHPQKGPLYVVHGLEGAVTESSDKIALLPMVCAFAQESLPYHCKGVDSNDVLYAGDEDFHRELQEIGGKMIAEAVQGLLDRGTAVGAADDALLLAIDTILSSCQCSAVLQNKLRTLLDKVERRGGGQYKAIARRLLTSGA</sequence>
<dbReference type="GO" id="GO:0032456">
    <property type="term" value="P:endocytic recycling"/>
    <property type="evidence" value="ECO:0007669"/>
    <property type="project" value="InterPro"/>
</dbReference>
<keyword evidence="8" id="KW-1185">Reference proteome</keyword>
<dbReference type="GO" id="GO:0005768">
    <property type="term" value="C:endosome"/>
    <property type="evidence" value="ECO:0007669"/>
    <property type="project" value="UniProtKB-SubCell"/>
</dbReference>
<name>A0A5B8MYE7_9CHLO</name>
<feature type="compositionally biased region" description="Basic and acidic residues" evidence="6">
    <location>
        <begin position="8"/>
        <end position="21"/>
    </location>
</feature>
<reference evidence="7 8" key="1">
    <citation type="submission" date="2018-07" db="EMBL/GenBank/DDBJ databases">
        <title>The complete nuclear genome of the prasinophyte Chloropicon primus (CCMP1205).</title>
        <authorList>
            <person name="Pombert J.-F."/>
            <person name="Otis C."/>
            <person name="Turmel M."/>
            <person name="Lemieux C."/>
        </authorList>
    </citation>
    <scope>NUCLEOTIDE SEQUENCE [LARGE SCALE GENOMIC DNA]</scope>
    <source>
        <strain evidence="7 8">CCMP1205</strain>
    </source>
</reference>
<gene>
    <name evidence="7" type="ORF">A3770_13p70780</name>
</gene>
<comment type="subcellular location">
    <subcellularLocation>
        <location evidence="1">Endosome</location>
    </subcellularLocation>
</comment>
<keyword evidence="4" id="KW-0967">Endosome</keyword>
<protein>
    <submittedName>
        <fullName evidence="7">Uncharacterized protein</fullName>
    </submittedName>
</protein>
<evidence type="ECO:0000313" key="7">
    <source>
        <dbReference type="EMBL" id="QDZ24560.1"/>
    </source>
</evidence>
<evidence type="ECO:0000256" key="5">
    <source>
        <dbReference type="ARBA" id="ARBA00022927"/>
    </source>
</evidence>
<dbReference type="PANTHER" id="PTHR13673:SF0">
    <property type="entry name" value="VPS35 ENDOSOMAL PROTEIN-SORTING FACTOR-LIKE"/>
    <property type="match status" value="1"/>
</dbReference>
<keyword evidence="5" id="KW-0653">Protein transport</keyword>
<comment type="similarity">
    <text evidence="2">Belongs to the VPS35L family.</text>
</comment>
<proteinExistence type="inferred from homology"/>
<organism evidence="7 8">
    <name type="scientific">Chloropicon primus</name>
    <dbReference type="NCBI Taxonomy" id="1764295"/>
    <lineage>
        <taxon>Eukaryota</taxon>
        <taxon>Viridiplantae</taxon>
        <taxon>Chlorophyta</taxon>
        <taxon>Chloropicophyceae</taxon>
        <taxon>Chloropicales</taxon>
        <taxon>Chloropicaceae</taxon>
        <taxon>Chloropicon</taxon>
    </lineage>
</organism>
<feature type="region of interest" description="Disordered" evidence="6">
    <location>
        <begin position="1"/>
        <end position="124"/>
    </location>
</feature>
<dbReference type="PANTHER" id="PTHR13673">
    <property type="entry name" value="ESOPHAGEAL CANCER ASSOCIATED PROTEIN"/>
    <property type="match status" value="1"/>
</dbReference>
<dbReference type="OrthoDB" id="1734063at2759"/>
<evidence type="ECO:0000256" key="3">
    <source>
        <dbReference type="ARBA" id="ARBA00022448"/>
    </source>
</evidence>